<comment type="caution">
    <text evidence="3">The sequence shown here is derived from an EMBL/GenBank/DDBJ whole genome shotgun (WGS) entry which is preliminary data.</text>
</comment>
<dbReference type="InterPro" id="IPR035992">
    <property type="entry name" value="Ricin_B-like_lectins"/>
</dbReference>
<dbReference type="Proteomes" id="UP001500751">
    <property type="component" value="Unassembled WGS sequence"/>
</dbReference>
<dbReference type="SUPFAM" id="SSF50370">
    <property type="entry name" value="Ricin B-like lectins"/>
    <property type="match status" value="1"/>
</dbReference>
<gene>
    <name evidence="3" type="ORF">GCM10009839_60050</name>
</gene>
<dbReference type="EMBL" id="BAAAQN010000042">
    <property type="protein sequence ID" value="GAA2047134.1"/>
    <property type="molecule type" value="Genomic_DNA"/>
</dbReference>
<feature type="domain" description="Ricin B lectin" evidence="2">
    <location>
        <begin position="43"/>
        <end position="182"/>
    </location>
</feature>
<accession>A0ABN2V2S0</accession>
<proteinExistence type="predicted"/>
<dbReference type="PROSITE" id="PS51318">
    <property type="entry name" value="TAT"/>
    <property type="match status" value="1"/>
</dbReference>
<evidence type="ECO:0000313" key="3">
    <source>
        <dbReference type="EMBL" id="GAA2047134.1"/>
    </source>
</evidence>
<name>A0ABN2V2S0_9ACTN</name>
<keyword evidence="1" id="KW-0732">Signal</keyword>
<dbReference type="InterPro" id="IPR000772">
    <property type="entry name" value="Ricin_B_lectin"/>
</dbReference>
<sequence>MNLSRRKLGLVASIATMAGAMVAGGGAVAQASSASAGHITPFAGVFNPIRNVGNGLCLQPLSPVPNSAVVQEPCDGGVMQGWQYIHDDSHGGYVFVNQASGACLNAFIKAENGAPIGLDTCRVVSNERFDTNTLPNVTAVESRIGWKDNGFCLDVPGASSQPGLQMQLWGCNGTLAQRWVIGFPLNA</sequence>
<dbReference type="RefSeq" id="WP_344669034.1">
    <property type="nucleotide sequence ID" value="NZ_BAAAQN010000042.1"/>
</dbReference>
<feature type="chain" id="PRO_5045195114" description="Ricin B lectin domain-containing protein" evidence="1">
    <location>
        <begin position="24"/>
        <end position="187"/>
    </location>
</feature>
<dbReference type="Gene3D" id="2.80.10.50">
    <property type="match status" value="2"/>
</dbReference>
<evidence type="ECO:0000259" key="2">
    <source>
        <dbReference type="SMART" id="SM00458"/>
    </source>
</evidence>
<reference evidence="3 4" key="1">
    <citation type="journal article" date="2019" name="Int. J. Syst. Evol. Microbiol.">
        <title>The Global Catalogue of Microorganisms (GCM) 10K type strain sequencing project: providing services to taxonomists for standard genome sequencing and annotation.</title>
        <authorList>
            <consortium name="The Broad Institute Genomics Platform"/>
            <consortium name="The Broad Institute Genome Sequencing Center for Infectious Disease"/>
            <person name="Wu L."/>
            <person name="Ma J."/>
        </authorList>
    </citation>
    <scope>NUCLEOTIDE SEQUENCE [LARGE SCALE GENOMIC DNA]</scope>
    <source>
        <strain evidence="3 4">JCM 16014</strain>
    </source>
</reference>
<organism evidence="3 4">
    <name type="scientific">Catenulispora yoronensis</name>
    <dbReference type="NCBI Taxonomy" id="450799"/>
    <lineage>
        <taxon>Bacteria</taxon>
        <taxon>Bacillati</taxon>
        <taxon>Actinomycetota</taxon>
        <taxon>Actinomycetes</taxon>
        <taxon>Catenulisporales</taxon>
        <taxon>Catenulisporaceae</taxon>
        <taxon>Catenulispora</taxon>
    </lineage>
</organism>
<dbReference type="Pfam" id="PF00652">
    <property type="entry name" value="Ricin_B_lectin"/>
    <property type="match status" value="1"/>
</dbReference>
<feature type="signal peptide" evidence="1">
    <location>
        <begin position="1"/>
        <end position="23"/>
    </location>
</feature>
<protein>
    <recommendedName>
        <fullName evidence="2">Ricin B lectin domain-containing protein</fullName>
    </recommendedName>
</protein>
<dbReference type="CDD" id="cd00161">
    <property type="entry name" value="beta-trefoil_Ricin-like"/>
    <property type="match status" value="1"/>
</dbReference>
<evidence type="ECO:0000256" key="1">
    <source>
        <dbReference type="SAM" id="SignalP"/>
    </source>
</evidence>
<dbReference type="PROSITE" id="PS50231">
    <property type="entry name" value="RICIN_B_LECTIN"/>
    <property type="match status" value="1"/>
</dbReference>
<dbReference type="InterPro" id="IPR006311">
    <property type="entry name" value="TAT_signal"/>
</dbReference>
<keyword evidence="4" id="KW-1185">Reference proteome</keyword>
<dbReference type="SMART" id="SM00458">
    <property type="entry name" value="RICIN"/>
    <property type="match status" value="1"/>
</dbReference>
<evidence type="ECO:0000313" key="4">
    <source>
        <dbReference type="Proteomes" id="UP001500751"/>
    </source>
</evidence>